<reference evidence="3 4" key="1">
    <citation type="journal article" date="2008" name="Nature">
        <title>The genome of Laccaria bicolor provides insights into mycorrhizal symbiosis.</title>
        <authorList>
            <person name="Martin F."/>
            <person name="Aerts A."/>
            <person name="Ahren D."/>
            <person name="Brun A."/>
            <person name="Danchin E.G.J."/>
            <person name="Duchaussoy F."/>
            <person name="Gibon J."/>
            <person name="Kohler A."/>
            <person name="Lindquist E."/>
            <person name="Pereda V."/>
            <person name="Salamov A."/>
            <person name="Shapiro H.J."/>
            <person name="Wuyts J."/>
            <person name="Blaudez D."/>
            <person name="Buee M."/>
            <person name="Brokstein P."/>
            <person name="Canbaeck B."/>
            <person name="Cohen D."/>
            <person name="Courty P.E."/>
            <person name="Coutinho P.M."/>
            <person name="Delaruelle C."/>
            <person name="Detter J.C."/>
            <person name="Deveau A."/>
            <person name="DiFazio S."/>
            <person name="Duplessis S."/>
            <person name="Fraissinet-Tachet L."/>
            <person name="Lucic E."/>
            <person name="Frey-Klett P."/>
            <person name="Fourrey C."/>
            <person name="Feussner I."/>
            <person name="Gay G."/>
            <person name="Grimwood J."/>
            <person name="Hoegger P.J."/>
            <person name="Jain P."/>
            <person name="Kilaru S."/>
            <person name="Labbe J."/>
            <person name="Lin Y.C."/>
            <person name="Legue V."/>
            <person name="Le Tacon F."/>
            <person name="Marmeisse R."/>
            <person name="Melayah D."/>
            <person name="Montanini B."/>
            <person name="Muratet M."/>
            <person name="Nehls U."/>
            <person name="Niculita-Hirzel H."/>
            <person name="Oudot-Le Secq M.P."/>
            <person name="Peter M."/>
            <person name="Quesneville H."/>
            <person name="Rajashekar B."/>
            <person name="Reich M."/>
            <person name="Rouhier N."/>
            <person name="Schmutz J."/>
            <person name="Yin T."/>
            <person name="Chalot M."/>
            <person name="Henrissat B."/>
            <person name="Kuees U."/>
            <person name="Lucas S."/>
            <person name="Van de Peer Y."/>
            <person name="Podila G.K."/>
            <person name="Polle A."/>
            <person name="Pukkila P.J."/>
            <person name="Richardson P.M."/>
            <person name="Rouze P."/>
            <person name="Sanders I.R."/>
            <person name="Stajich J.E."/>
            <person name="Tunlid A."/>
            <person name="Tuskan G."/>
            <person name="Grigoriev I.V."/>
        </authorList>
    </citation>
    <scope>NUCLEOTIDE SEQUENCE [LARGE SCALE GENOMIC DNA]</scope>
    <source>
        <strain evidence="4">S238N-H82 / ATCC MYA-4686</strain>
    </source>
</reference>
<keyword evidence="4" id="KW-1185">Reference proteome</keyword>
<feature type="region of interest" description="Disordered" evidence="1">
    <location>
        <begin position="543"/>
        <end position="583"/>
    </location>
</feature>
<feature type="transmembrane region" description="Helical" evidence="2">
    <location>
        <begin position="742"/>
        <end position="762"/>
    </location>
</feature>
<dbReference type="HOGENOM" id="CLU_358266_0_0_1"/>
<feature type="compositionally biased region" description="Polar residues" evidence="1">
    <location>
        <begin position="466"/>
        <end position="482"/>
    </location>
</feature>
<keyword evidence="2" id="KW-1133">Transmembrane helix</keyword>
<keyword evidence="2" id="KW-0812">Transmembrane</keyword>
<dbReference type="Proteomes" id="UP000001194">
    <property type="component" value="Unassembled WGS sequence"/>
</dbReference>
<name>B0D002_LACBS</name>
<feature type="compositionally biased region" description="Basic and acidic residues" evidence="1">
    <location>
        <begin position="483"/>
        <end position="497"/>
    </location>
</feature>
<feature type="region of interest" description="Disordered" evidence="1">
    <location>
        <begin position="455"/>
        <end position="497"/>
    </location>
</feature>
<feature type="region of interest" description="Disordered" evidence="1">
    <location>
        <begin position="68"/>
        <end position="95"/>
    </location>
</feature>
<dbReference type="AlphaFoldDB" id="B0D002"/>
<evidence type="ECO:0000256" key="1">
    <source>
        <dbReference type="SAM" id="MobiDB-lite"/>
    </source>
</evidence>
<feature type="transmembrane region" description="Helical" evidence="2">
    <location>
        <begin position="706"/>
        <end position="735"/>
    </location>
</feature>
<evidence type="ECO:0000256" key="2">
    <source>
        <dbReference type="SAM" id="Phobius"/>
    </source>
</evidence>
<evidence type="ECO:0000313" key="3">
    <source>
        <dbReference type="EMBL" id="EDR11741.1"/>
    </source>
</evidence>
<dbReference type="EMBL" id="DS547095">
    <property type="protein sequence ID" value="EDR11741.1"/>
    <property type="molecule type" value="Genomic_DNA"/>
</dbReference>
<dbReference type="KEGG" id="lbc:LACBIDRAFT_323900"/>
<organism evidence="4">
    <name type="scientific">Laccaria bicolor (strain S238N-H82 / ATCC MYA-4686)</name>
    <name type="common">Bicoloured deceiver</name>
    <name type="synonym">Laccaria laccata var. bicolor</name>
    <dbReference type="NCBI Taxonomy" id="486041"/>
    <lineage>
        <taxon>Eukaryota</taxon>
        <taxon>Fungi</taxon>
        <taxon>Dikarya</taxon>
        <taxon>Basidiomycota</taxon>
        <taxon>Agaricomycotina</taxon>
        <taxon>Agaricomycetes</taxon>
        <taxon>Agaricomycetidae</taxon>
        <taxon>Agaricales</taxon>
        <taxon>Agaricineae</taxon>
        <taxon>Hydnangiaceae</taxon>
        <taxon>Laccaria</taxon>
    </lineage>
</organism>
<sequence length="782" mass="85622">MPPSNLQPDKEYTKDYEPYRNIGGHIGNIFASDWLRNLSPNLFLALIFCSSIHANCVFIQPRYATTTRAPSTPRVRTSPTKSDPSTLPNSNSHHPLYPFRGTSNYRHPSYGKVTSCCVDFPASHPLRSENFKGYEAWHALTFGHEAFPGQHKSSPHPELKGFEWLPQALVEMDWFRRELALLEDALTRVSSFQRDQHSPSLYAVNQDLLDDLADLLEHCFLVVERASALPKDSQLTTSRSLPDWGRNSSSRFWQPGSDGMWSPSYTTLLTATYVVMNVLVLVHSSPPHLSLVQGTTNIPNFKPPPQTRISKWAPITPISARSTPSHPTTCASTRAGSLGLPNFERAPWDSHRTMAPKVDEGVPAADACSHASTQCEFPTHRDVDEIPPSCSPHPRVSFPSVRLKTLVTSCWIPPLKVVSNGPISPEVLQRFLSNANSVRITDPLLSCDETHQFANPNHSDHHATPKTCTSPTQSGSIMSIDQTRLRDPSYSQEREDPMDHECVGSEMDNGHEDNAEEVSNQNQPTLHEDIADVIVGSPAAILSDDAPLNSTTRSPPPASSLRTSWNSCKAATPNTGEVPTVDTSFHGPNQQEILTSRHIDKPPPSNFPEICGFTQPTRSMDSLAVHLPRTNMQLPPFKVANSVTAQSLEGLQEVPFAPTLGLPHCCQGPPSTLLGSSLAAVRVLPLSSSPASLAALPSPCPLVVDVFMAFVMFMPVVVFHPLVVVGVLVVVLAFVVFMPIVIFHPLVIVGVLVVVLVVSVSGDVSWLQGMKTYHVVAACFES</sequence>
<dbReference type="InParanoid" id="B0D002"/>
<feature type="compositionally biased region" description="Polar residues" evidence="1">
    <location>
        <begin position="560"/>
        <end position="583"/>
    </location>
</feature>
<dbReference type="GeneID" id="6073219"/>
<accession>B0D002</accession>
<protein>
    <submittedName>
        <fullName evidence="3">Predicted protein</fullName>
    </submittedName>
</protein>
<evidence type="ECO:0000313" key="4">
    <source>
        <dbReference type="Proteomes" id="UP000001194"/>
    </source>
</evidence>
<keyword evidence="2" id="KW-0472">Membrane</keyword>
<feature type="compositionally biased region" description="Polar residues" evidence="1">
    <location>
        <begin position="68"/>
        <end position="93"/>
    </location>
</feature>
<proteinExistence type="predicted"/>
<dbReference type="RefSeq" id="XP_001877638.1">
    <property type="nucleotide sequence ID" value="XM_001877603.1"/>
</dbReference>
<gene>
    <name evidence="3" type="ORF">LACBIDRAFT_323900</name>
</gene>